<protein>
    <recommendedName>
        <fullName evidence="1">ABC-three component systems C-terminal domain-containing protein</fullName>
    </recommendedName>
</protein>
<dbReference type="Pfam" id="PF20283">
    <property type="entry name" value="CTD7"/>
    <property type="match status" value="1"/>
</dbReference>
<dbReference type="InterPro" id="IPR046913">
    <property type="entry name" value="ABC-3C_CTD7"/>
</dbReference>
<keyword evidence="3" id="KW-1185">Reference proteome</keyword>
<proteinExistence type="predicted"/>
<sequence length="411" mass="47223">MVNNKETNSKEVRLKNTHVPDKVYAYSLQVRHAFFELLDCTDTEIVSIEVFDDIAIEKDDGSIEAVQLKSVLSNNNPISDRTVDLWKTLYNWLIAVQEGELDPDKTIFKLFIAADRKGNIVNLFSNANCPIKAEEVWEKARTAFYDDTGNEKSMGDQYSLYVRGFFNPVNKPSACNIIKNFKLVTIDSSHTKALYNKFCQKTIIPDELLEYAFDYILGWIDKKTAKLIEANHVMSISYSEYKAQLVAITRELNQKLSLKELAPRPSKEEIENELVILKNYLGQLDLIECDYTDKIEAISDYLRASINRTIWASHGDISESNLLNYEEELVKKWNNKRKIINLTEKSLSPEEKGNLLYLRCKDDSLNIDYLSVPGFFTPGCYHALSDELIIGWHPEYKKLFKIGCEKDGTSE</sequence>
<dbReference type="Proteomes" id="UP000637074">
    <property type="component" value="Unassembled WGS sequence"/>
</dbReference>
<gene>
    <name evidence="2" type="ORF">AM1BK_32420</name>
</gene>
<reference evidence="2 3" key="1">
    <citation type="journal article" date="2022" name="Int. J. Syst. Evol. Microbiol.">
        <title>Neobacillus kokaensis sp. nov., isolated from soil.</title>
        <authorList>
            <person name="Yuki K."/>
            <person name="Matsubara H."/>
            <person name="Yamaguchi S."/>
        </authorList>
    </citation>
    <scope>NUCLEOTIDE SEQUENCE [LARGE SCALE GENOMIC DNA]</scope>
    <source>
        <strain evidence="2 3">LOB 377</strain>
    </source>
</reference>
<name>A0ABQ3N4X6_9BACI</name>
<accession>A0ABQ3N4X6</accession>
<feature type="domain" description="ABC-three component systems C-terminal" evidence="1">
    <location>
        <begin position="282"/>
        <end position="399"/>
    </location>
</feature>
<evidence type="ECO:0000313" key="2">
    <source>
        <dbReference type="EMBL" id="GHH99699.1"/>
    </source>
</evidence>
<dbReference type="EMBL" id="BNDS01000014">
    <property type="protein sequence ID" value="GHH99699.1"/>
    <property type="molecule type" value="Genomic_DNA"/>
</dbReference>
<comment type="caution">
    <text evidence="2">The sequence shown here is derived from an EMBL/GenBank/DDBJ whole genome shotgun (WGS) entry which is preliminary data.</text>
</comment>
<evidence type="ECO:0000259" key="1">
    <source>
        <dbReference type="Pfam" id="PF20283"/>
    </source>
</evidence>
<evidence type="ECO:0000313" key="3">
    <source>
        <dbReference type="Proteomes" id="UP000637074"/>
    </source>
</evidence>
<organism evidence="2 3">
    <name type="scientific">Neobacillus kokaensis</name>
    <dbReference type="NCBI Taxonomy" id="2759023"/>
    <lineage>
        <taxon>Bacteria</taxon>
        <taxon>Bacillati</taxon>
        <taxon>Bacillota</taxon>
        <taxon>Bacilli</taxon>
        <taxon>Bacillales</taxon>
        <taxon>Bacillaceae</taxon>
        <taxon>Neobacillus</taxon>
    </lineage>
</organism>